<dbReference type="EMBL" id="RBNI01025908">
    <property type="protein sequence ID" value="RUO95784.1"/>
    <property type="molecule type" value="Genomic_DNA"/>
</dbReference>
<keyword evidence="4" id="KW-1185">Reference proteome</keyword>
<dbReference type="Gene3D" id="3.40.50.300">
    <property type="entry name" value="P-loop containing nucleotide triphosphate hydrolases"/>
    <property type="match status" value="1"/>
</dbReference>
<name>A0A432ZZ85_9FUNG</name>
<evidence type="ECO:0000259" key="2">
    <source>
        <dbReference type="SMART" id="SM00382"/>
    </source>
</evidence>
<comment type="caution">
    <text evidence="3">The sequence shown here is derived from an EMBL/GenBank/DDBJ whole genome shotgun (WGS) entry which is preliminary data.</text>
</comment>
<organism evidence="3 4">
    <name type="scientific">Jimgerdemannia flammicorona</name>
    <dbReference type="NCBI Taxonomy" id="994334"/>
    <lineage>
        <taxon>Eukaryota</taxon>
        <taxon>Fungi</taxon>
        <taxon>Fungi incertae sedis</taxon>
        <taxon>Mucoromycota</taxon>
        <taxon>Mucoromycotina</taxon>
        <taxon>Endogonomycetes</taxon>
        <taxon>Endogonales</taxon>
        <taxon>Endogonaceae</taxon>
        <taxon>Jimgerdemannia</taxon>
    </lineage>
</organism>
<dbReference type="OrthoDB" id="10251412at2759"/>
<keyword evidence="3" id="KW-0378">Hydrolase</keyword>
<dbReference type="PANTHER" id="PTHR23070">
    <property type="entry name" value="BCS1 AAA-TYPE ATPASE"/>
    <property type="match status" value="1"/>
</dbReference>
<dbReference type="SUPFAM" id="SSF52540">
    <property type="entry name" value="P-loop containing nucleoside triphosphate hydrolases"/>
    <property type="match status" value="1"/>
</dbReference>
<sequence>WVFQIVSGLHNSDSSQDVCIAISYCARGKWGESVENVQHAALTWYMSSHTNDKLNGEFVFEPDRGLNVAADNSLHFNLLPKPGEYVFGPYRDRYVLRMGFISNTPEYPENRGSRVEQPPLPPIRIACTNSGKSLTVGELRKIIEEITSQYLDVQKELQATTRMRFEYDASSASWMSMNTLPTTGGLEYIALSEENERRLKEGLKSFKENKELILRLGSPYRYGILLYGDPGTGKSSVIYAIASSLLRSIYMCDLRSFRSDSELKAAFSKIPKDSIIAFEDIDTQSYIVQQRVEQQRQQIDNEIGNERTLSFLQPIALAALLEVLDGRFLNEGNIFIITTNFKNKLDKAITRLGRMDLQLEFGKCTHYQIQHMYKIVVEDKDAEISNLAEIVGENVLTPCEVKDVFMTNRSNLGEVLNTLRELASSFECSK</sequence>
<evidence type="ECO:0000313" key="4">
    <source>
        <dbReference type="Proteomes" id="UP000268093"/>
    </source>
</evidence>
<feature type="domain" description="AAA+ ATPase" evidence="2">
    <location>
        <begin position="220"/>
        <end position="365"/>
    </location>
</feature>
<reference evidence="3 4" key="1">
    <citation type="journal article" date="2018" name="New Phytol.">
        <title>Phylogenomics of Endogonaceae and evolution of mycorrhizas within Mucoromycota.</title>
        <authorList>
            <person name="Chang Y."/>
            <person name="Desiro A."/>
            <person name="Na H."/>
            <person name="Sandor L."/>
            <person name="Lipzen A."/>
            <person name="Clum A."/>
            <person name="Barry K."/>
            <person name="Grigoriev I.V."/>
            <person name="Martin F.M."/>
            <person name="Stajich J.E."/>
            <person name="Smith M.E."/>
            <person name="Bonito G."/>
            <person name="Spatafora J.W."/>
        </authorList>
    </citation>
    <scope>NUCLEOTIDE SEQUENCE [LARGE SCALE GENOMIC DNA]</scope>
    <source>
        <strain evidence="3 4">GMNB39</strain>
    </source>
</reference>
<dbReference type="SMART" id="SM00382">
    <property type="entry name" value="AAA"/>
    <property type="match status" value="1"/>
</dbReference>
<comment type="similarity">
    <text evidence="1">Belongs to the AAA ATPase family. BCS1 subfamily.</text>
</comment>
<protein>
    <submittedName>
        <fullName evidence="3">P-loop containing nucleoside triphosphate hydrolase protein</fullName>
    </submittedName>
</protein>
<evidence type="ECO:0000256" key="1">
    <source>
        <dbReference type="ARBA" id="ARBA00007448"/>
    </source>
</evidence>
<feature type="non-terminal residue" evidence="3">
    <location>
        <position position="1"/>
    </location>
</feature>
<dbReference type="Proteomes" id="UP000268093">
    <property type="component" value="Unassembled WGS sequence"/>
</dbReference>
<dbReference type="AlphaFoldDB" id="A0A432ZZ85"/>
<proteinExistence type="inferred from homology"/>
<dbReference type="InterPro" id="IPR027417">
    <property type="entry name" value="P-loop_NTPase"/>
</dbReference>
<evidence type="ECO:0000313" key="3">
    <source>
        <dbReference type="EMBL" id="RUO95784.1"/>
    </source>
</evidence>
<gene>
    <name evidence="3" type="ORF">BC936DRAFT_143228</name>
</gene>
<dbReference type="Pfam" id="PF00004">
    <property type="entry name" value="AAA"/>
    <property type="match status" value="1"/>
</dbReference>
<dbReference type="InterPro" id="IPR003593">
    <property type="entry name" value="AAA+_ATPase"/>
</dbReference>
<dbReference type="InterPro" id="IPR003959">
    <property type="entry name" value="ATPase_AAA_core"/>
</dbReference>
<dbReference type="InterPro" id="IPR050747">
    <property type="entry name" value="Mitochondrial_chaperone_BCS1"/>
</dbReference>
<dbReference type="GO" id="GO:0005524">
    <property type="term" value="F:ATP binding"/>
    <property type="evidence" value="ECO:0007669"/>
    <property type="project" value="InterPro"/>
</dbReference>
<accession>A0A432ZZ85</accession>
<dbReference type="GO" id="GO:0016887">
    <property type="term" value="F:ATP hydrolysis activity"/>
    <property type="evidence" value="ECO:0007669"/>
    <property type="project" value="InterPro"/>
</dbReference>